<dbReference type="RefSeq" id="XP_033392034.1">
    <property type="nucleotide sequence ID" value="XM_033541388.1"/>
</dbReference>
<reference evidence="2" key="1">
    <citation type="journal article" date="2020" name="Stud. Mycol.">
        <title>101 Dothideomycetes genomes: a test case for predicting lifestyles and emergence of pathogens.</title>
        <authorList>
            <person name="Haridas S."/>
            <person name="Albert R."/>
            <person name="Binder M."/>
            <person name="Bloem J."/>
            <person name="Labutti K."/>
            <person name="Salamov A."/>
            <person name="Andreopoulos B."/>
            <person name="Baker S."/>
            <person name="Barry K."/>
            <person name="Bills G."/>
            <person name="Bluhm B."/>
            <person name="Cannon C."/>
            <person name="Castanera R."/>
            <person name="Culley D."/>
            <person name="Daum C."/>
            <person name="Ezra D."/>
            <person name="Gonzalez J."/>
            <person name="Henrissat B."/>
            <person name="Kuo A."/>
            <person name="Liang C."/>
            <person name="Lipzen A."/>
            <person name="Lutzoni F."/>
            <person name="Magnuson J."/>
            <person name="Mondo S."/>
            <person name="Nolan M."/>
            <person name="Ohm R."/>
            <person name="Pangilinan J."/>
            <person name="Park H.-J."/>
            <person name="Ramirez L."/>
            <person name="Alfaro M."/>
            <person name="Sun H."/>
            <person name="Tritt A."/>
            <person name="Yoshinaga Y."/>
            <person name="Zwiers L.-H."/>
            <person name="Turgeon B."/>
            <person name="Goodwin S."/>
            <person name="Spatafora J."/>
            <person name="Crous P."/>
            <person name="Grigoriev I."/>
        </authorList>
    </citation>
    <scope>NUCLEOTIDE SEQUENCE</scope>
    <source>
        <strain evidence="2">CBS 121167</strain>
    </source>
</reference>
<keyword evidence="1" id="KW-0732">Signal</keyword>
<dbReference type="Proteomes" id="UP000799438">
    <property type="component" value="Unassembled WGS sequence"/>
</dbReference>
<dbReference type="GeneID" id="54298884"/>
<dbReference type="AlphaFoldDB" id="A0A6A6AXI0"/>
<proteinExistence type="predicted"/>
<dbReference type="OrthoDB" id="3913322at2759"/>
<dbReference type="EMBL" id="ML995525">
    <property type="protein sequence ID" value="KAF2136316.1"/>
    <property type="molecule type" value="Genomic_DNA"/>
</dbReference>
<keyword evidence="3" id="KW-1185">Reference proteome</keyword>
<gene>
    <name evidence="2" type="ORF">K452DRAFT_292513</name>
</gene>
<evidence type="ECO:0000256" key="1">
    <source>
        <dbReference type="SAM" id="SignalP"/>
    </source>
</evidence>
<evidence type="ECO:0000313" key="3">
    <source>
        <dbReference type="Proteomes" id="UP000799438"/>
    </source>
</evidence>
<dbReference type="InterPro" id="IPR045469">
    <property type="entry name" value="Nis1"/>
</dbReference>
<dbReference type="Pfam" id="PF19271">
    <property type="entry name" value="Nis1"/>
    <property type="match status" value="1"/>
</dbReference>
<organism evidence="2 3">
    <name type="scientific">Aplosporella prunicola CBS 121167</name>
    <dbReference type="NCBI Taxonomy" id="1176127"/>
    <lineage>
        <taxon>Eukaryota</taxon>
        <taxon>Fungi</taxon>
        <taxon>Dikarya</taxon>
        <taxon>Ascomycota</taxon>
        <taxon>Pezizomycotina</taxon>
        <taxon>Dothideomycetes</taxon>
        <taxon>Dothideomycetes incertae sedis</taxon>
        <taxon>Botryosphaeriales</taxon>
        <taxon>Aplosporellaceae</taxon>
        <taxon>Aplosporella</taxon>
    </lineage>
</organism>
<name>A0A6A6AXI0_9PEZI</name>
<accession>A0A6A6AXI0</accession>
<evidence type="ECO:0000313" key="2">
    <source>
        <dbReference type="EMBL" id="KAF2136316.1"/>
    </source>
</evidence>
<sequence>MQFTTALLAAFAATASARIVGISAPKQVVPGEAFPVTIRTEGYIQSVEDVAIVFGASTPAQAYPGTLGRDLLLQKILGPDLSNVNNNISTRVTLPADFEKGKAVLVGALYSIYGASHSPLVQSFNVTIDVADTANWGEYVDSKGSV</sequence>
<feature type="chain" id="PRO_5025374460" evidence="1">
    <location>
        <begin position="18"/>
        <end position="146"/>
    </location>
</feature>
<feature type="signal peptide" evidence="1">
    <location>
        <begin position="1"/>
        <end position="17"/>
    </location>
</feature>
<protein>
    <submittedName>
        <fullName evidence="2">Uncharacterized protein</fullName>
    </submittedName>
</protein>